<dbReference type="AlphaFoldDB" id="A0A2S0MWH1"/>
<organism evidence="2 3">
    <name type="scientific">Simplicispira suum</name>
    <dbReference type="NCBI Taxonomy" id="2109915"/>
    <lineage>
        <taxon>Bacteria</taxon>
        <taxon>Pseudomonadati</taxon>
        <taxon>Pseudomonadota</taxon>
        <taxon>Betaproteobacteria</taxon>
        <taxon>Burkholderiales</taxon>
        <taxon>Comamonadaceae</taxon>
        <taxon>Simplicispira</taxon>
    </lineage>
</organism>
<dbReference type="OrthoDB" id="10012832at2"/>
<accession>A0A2S0MWH1</accession>
<dbReference type="RefSeq" id="WP_106445140.1">
    <property type="nucleotide sequence ID" value="NZ_CP027669.1"/>
</dbReference>
<proteinExistence type="predicted"/>
<keyword evidence="3" id="KW-1185">Reference proteome</keyword>
<evidence type="ECO:0000313" key="2">
    <source>
        <dbReference type="EMBL" id="AVO40147.1"/>
    </source>
</evidence>
<reference evidence="2 3" key="1">
    <citation type="submission" date="2018-03" db="EMBL/GenBank/DDBJ databases">
        <title>Genome sequencing of Simplicispira sp.</title>
        <authorList>
            <person name="Kim S.-J."/>
            <person name="Heo J."/>
            <person name="Kwon S.-W."/>
        </authorList>
    </citation>
    <scope>NUCLEOTIDE SEQUENCE [LARGE SCALE GENOMIC DNA]</scope>
    <source>
        <strain evidence="2 3">SC1-8</strain>
    </source>
</reference>
<name>A0A2S0MWH1_9BURK</name>
<dbReference type="Proteomes" id="UP000239326">
    <property type="component" value="Chromosome"/>
</dbReference>
<evidence type="ECO:0000313" key="3">
    <source>
        <dbReference type="Proteomes" id="UP000239326"/>
    </source>
</evidence>
<evidence type="ECO:0000256" key="1">
    <source>
        <dbReference type="SAM" id="MobiDB-lite"/>
    </source>
</evidence>
<dbReference type="KEGG" id="simp:C6571_01550"/>
<protein>
    <submittedName>
        <fullName evidence="2">Uncharacterized protein</fullName>
    </submittedName>
</protein>
<feature type="compositionally biased region" description="Basic and acidic residues" evidence="1">
    <location>
        <begin position="54"/>
        <end position="65"/>
    </location>
</feature>
<feature type="region of interest" description="Disordered" evidence="1">
    <location>
        <begin position="1"/>
        <end position="93"/>
    </location>
</feature>
<sequence length="93" mass="10180">MASAADPRKSVKPANVAKTDQVAQVEKLDKAAKDPKADKPEKAAKARKGTAEQSRIEEALKETTRHARQQLAAQGLKLPTQGWKRATIHNRVD</sequence>
<gene>
    <name evidence="2" type="ORF">C6571_01550</name>
</gene>
<feature type="compositionally biased region" description="Basic and acidic residues" evidence="1">
    <location>
        <begin position="26"/>
        <end position="44"/>
    </location>
</feature>
<dbReference type="EMBL" id="CP027669">
    <property type="protein sequence ID" value="AVO40147.1"/>
    <property type="molecule type" value="Genomic_DNA"/>
</dbReference>